<accession>A0A0N1IT87</accession>
<proteinExistence type="predicted"/>
<evidence type="ECO:0000313" key="2">
    <source>
        <dbReference type="Proteomes" id="UP000053105"/>
    </source>
</evidence>
<organism evidence="1 2">
    <name type="scientific">Melipona quadrifasciata</name>
    <dbReference type="NCBI Taxonomy" id="166423"/>
    <lineage>
        <taxon>Eukaryota</taxon>
        <taxon>Metazoa</taxon>
        <taxon>Ecdysozoa</taxon>
        <taxon>Arthropoda</taxon>
        <taxon>Hexapoda</taxon>
        <taxon>Insecta</taxon>
        <taxon>Pterygota</taxon>
        <taxon>Neoptera</taxon>
        <taxon>Endopterygota</taxon>
        <taxon>Hymenoptera</taxon>
        <taxon>Apocrita</taxon>
        <taxon>Aculeata</taxon>
        <taxon>Apoidea</taxon>
        <taxon>Anthophila</taxon>
        <taxon>Apidae</taxon>
        <taxon>Melipona</taxon>
    </lineage>
</organism>
<dbReference type="OrthoDB" id="10442719at2759"/>
<dbReference type="Proteomes" id="UP000053105">
    <property type="component" value="Unassembled WGS sequence"/>
</dbReference>
<protein>
    <submittedName>
        <fullName evidence="1">Uncharacterized protein</fullName>
    </submittedName>
</protein>
<keyword evidence="2" id="KW-1185">Reference proteome</keyword>
<reference evidence="1 2" key="1">
    <citation type="submission" date="2015-07" db="EMBL/GenBank/DDBJ databases">
        <title>The genome of Melipona quadrifasciata.</title>
        <authorList>
            <person name="Pan H."/>
            <person name="Kapheim K."/>
        </authorList>
    </citation>
    <scope>NUCLEOTIDE SEQUENCE [LARGE SCALE GENOMIC DNA]</scope>
    <source>
        <strain evidence="1">0111107301</strain>
        <tissue evidence="1">Whole body</tissue>
    </source>
</reference>
<name>A0A0N1IT87_9HYME</name>
<dbReference type="EMBL" id="KQ435850">
    <property type="protein sequence ID" value="KOX70944.1"/>
    <property type="molecule type" value="Genomic_DNA"/>
</dbReference>
<dbReference type="AlphaFoldDB" id="A0A0N1IT87"/>
<gene>
    <name evidence="1" type="ORF">WN51_03373</name>
</gene>
<feature type="non-terminal residue" evidence="1">
    <location>
        <position position="1"/>
    </location>
</feature>
<evidence type="ECO:0000313" key="1">
    <source>
        <dbReference type="EMBL" id="KOX70944.1"/>
    </source>
</evidence>
<sequence>TGYPLRVGMYVGYVLRIHLFTISLNTTTDNETANRRRNTCLVALKKNVDWPMQFKATLSLASGLDDHVVSWYITKGELRRYRQLCSEHGQKCKDHCLLTCV</sequence>